<feature type="region of interest" description="Disordered" evidence="1">
    <location>
        <begin position="74"/>
        <end position="99"/>
    </location>
</feature>
<dbReference type="KEGG" id="acan:ACA1_071950"/>
<evidence type="ECO:0008006" key="4">
    <source>
        <dbReference type="Google" id="ProtNLM"/>
    </source>
</evidence>
<organism evidence="2 3">
    <name type="scientific">Acanthamoeba castellanii (strain ATCC 30010 / Neff)</name>
    <dbReference type="NCBI Taxonomy" id="1257118"/>
    <lineage>
        <taxon>Eukaryota</taxon>
        <taxon>Amoebozoa</taxon>
        <taxon>Discosea</taxon>
        <taxon>Longamoebia</taxon>
        <taxon>Centramoebida</taxon>
        <taxon>Acanthamoebidae</taxon>
        <taxon>Acanthamoeba</taxon>
    </lineage>
</organism>
<dbReference type="EMBL" id="KB007857">
    <property type="protein sequence ID" value="ELR23573.1"/>
    <property type="molecule type" value="Genomic_DNA"/>
</dbReference>
<dbReference type="VEuPathDB" id="AmoebaDB:ACA1_071950"/>
<sequence>MDDEEARPFSVKPAKATSPQPLAPLIVTQAAPRGFVRGGGVFSPEAMLLHAQSPSTEAEAVAEADNTLEAKLEATKGGKKKAKAKQQHRPAGGGHDRRTQAQLRAACAPIILALLPDERLYVWDGHHRVAAIHLGGRDHLLPEEYSTMRCNFKFAQTVSFATWFLTPFDPRTEIRVPEFGSFKNEVAVQLKKKKKPEAEMYVLPRTFESVAEMVARMDLV</sequence>
<feature type="compositionally biased region" description="Basic residues" evidence="1">
    <location>
        <begin position="77"/>
        <end position="88"/>
    </location>
</feature>
<dbReference type="GeneID" id="14924554"/>
<dbReference type="Proteomes" id="UP000011083">
    <property type="component" value="Unassembled WGS sequence"/>
</dbReference>
<protein>
    <recommendedName>
        <fullName evidence="4">ParB/Sulfiredoxin domain-containing protein</fullName>
    </recommendedName>
</protein>
<dbReference type="AlphaFoldDB" id="L8HFS2"/>
<feature type="region of interest" description="Disordered" evidence="1">
    <location>
        <begin position="1"/>
        <end position="23"/>
    </location>
</feature>
<accession>L8HFS2</accession>
<evidence type="ECO:0000256" key="1">
    <source>
        <dbReference type="SAM" id="MobiDB-lite"/>
    </source>
</evidence>
<reference evidence="2 3" key="1">
    <citation type="journal article" date="2013" name="Genome Biol.">
        <title>Genome of Acanthamoeba castellanii highlights extensive lateral gene transfer and early evolution of tyrosine kinase signaling.</title>
        <authorList>
            <person name="Clarke M."/>
            <person name="Lohan A.J."/>
            <person name="Liu B."/>
            <person name="Lagkouvardos I."/>
            <person name="Roy S."/>
            <person name="Zafar N."/>
            <person name="Bertelli C."/>
            <person name="Schilde C."/>
            <person name="Kianianmomeni A."/>
            <person name="Burglin T.R."/>
            <person name="Frech C."/>
            <person name="Turcotte B."/>
            <person name="Kopec K.O."/>
            <person name="Synnott J.M."/>
            <person name="Choo C."/>
            <person name="Paponov I."/>
            <person name="Finkler A."/>
            <person name="Soon Heng Tan C."/>
            <person name="Hutchins A.P."/>
            <person name="Weinmeier T."/>
            <person name="Rattei T."/>
            <person name="Chu J.S."/>
            <person name="Gimenez G."/>
            <person name="Irimia M."/>
            <person name="Rigden D.J."/>
            <person name="Fitzpatrick D.A."/>
            <person name="Lorenzo-Morales J."/>
            <person name="Bateman A."/>
            <person name="Chiu C.H."/>
            <person name="Tang P."/>
            <person name="Hegemann P."/>
            <person name="Fromm H."/>
            <person name="Raoult D."/>
            <person name="Greub G."/>
            <person name="Miranda-Saavedra D."/>
            <person name="Chen N."/>
            <person name="Nash P."/>
            <person name="Ginger M.L."/>
            <person name="Horn M."/>
            <person name="Schaap P."/>
            <person name="Caler L."/>
            <person name="Loftus B."/>
        </authorList>
    </citation>
    <scope>NUCLEOTIDE SEQUENCE [LARGE SCALE GENOMIC DNA]</scope>
    <source>
        <strain evidence="2 3">Neff</strain>
    </source>
</reference>
<name>L8HFS2_ACACF</name>
<proteinExistence type="predicted"/>
<keyword evidence="3" id="KW-1185">Reference proteome</keyword>
<evidence type="ECO:0000313" key="3">
    <source>
        <dbReference type="Proteomes" id="UP000011083"/>
    </source>
</evidence>
<dbReference type="RefSeq" id="XP_004353101.1">
    <property type="nucleotide sequence ID" value="XM_004353049.1"/>
</dbReference>
<gene>
    <name evidence="2" type="ORF">ACA1_071950</name>
</gene>
<evidence type="ECO:0000313" key="2">
    <source>
        <dbReference type="EMBL" id="ELR23573.1"/>
    </source>
</evidence>